<gene>
    <name evidence="1" type="ORF">CC80DRAFT_66473</name>
</gene>
<dbReference type="EMBL" id="ML976991">
    <property type="protein sequence ID" value="KAF1956808.1"/>
    <property type="molecule type" value="Genomic_DNA"/>
</dbReference>
<evidence type="ECO:0000313" key="2">
    <source>
        <dbReference type="Proteomes" id="UP000800035"/>
    </source>
</evidence>
<keyword evidence="2" id="KW-1185">Reference proteome</keyword>
<dbReference type="AlphaFoldDB" id="A0A6A5TWJ5"/>
<organism evidence="1 2">
    <name type="scientific">Byssothecium circinans</name>
    <dbReference type="NCBI Taxonomy" id="147558"/>
    <lineage>
        <taxon>Eukaryota</taxon>
        <taxon>Fungi</taxon>
        <taxon>Dikarya</taxon>
        <taxon>Ascomycota</taxon>
        <taxon>Pezizomycotina</taxon>
        <taxon>Dothideomycetes</taxon>
        <taxon>Pleosporomycetidae</taxon>
        <taxon>Pleosporales</taxon>
        <taxon>Massarineae</taxon>
        <taxon>Massarinaceae</taxon>
        <taxon>Byssothecium</taxon>
    </lineage>
</organism>
<reference evidence="1" key="1">
    <citation type="journal article" date="2020" name="Stud. Mycol.">
        <title>101 Dothideomycetes genomes: a test case for predicting lifestyles and emergence of pathogens.</title>
        <authorList>
            <person name="Haridas S."/>
            <person name="Albert R."/>
            <person name="Binder M."/>
            <person name="Bloem J."/>
            <person name="Labutti K."/>
            <person name="Salamov A."/>
            <person name="Andreopoulos B."/>
            <person name="Baker S."/>
            <person name="Barry K."/>
            <person name="Bills G."/>
            <person name="Bluhm B."/>
            <person name="Cannon C."/>
            <person name="Castanera R."/>
            <person name="Culley D."/>
            <person name="Daum C."/>
            <person name="Ezra D."/>
            <person name="Gonzalez J."/>
            <person name="Henrissat B."/>
            <person name="Kuo A."/>
            <person name="Liang C."/>
            <person name="Lipzen A."/>
            <person name="Lutzoni F."/>
            <person name="Magnuson J."/>
            <person name="Mondo S."/>
            <person name="Nolan M."/>
            <person name="Ohm R."/>
            <person name="Pangilinan J."/>
            <person name="Park H.-J."/>
            <person name="Ramirez L."/>
            <person name="Alfaro M."/>
            <person name="Sun H."/>
            <person name="Tritt A."/>
            <person name="Yoshinaga Y."/>
            <person name="Zwiers L.-H."/>
            <person name="Turgeon B."/>
            <person name="Goodwin S."/>
            <person name="Spatafora J."/>
            <person name="Crous P."/>
            <person name="Grigoriev I."/>
        </authorList>
    </citation>
    <scope>NUCLEOTIDE SEQUENCE</scope>
    <source>
        <strain evidence="1">CBS 675.92</strain>
    </source>
</reference>
<protein>
    <submittedName>
        <fullName evidence="1">Uncharacterized protein</fullName>
    </submittedName>
</protein>
<sequence>MAPEAKKISRPGPPLHHITVFIMDTKDVSFEGNSLQHYIPQYEAPSTTKRLKKNDVDERLRGLAVNRSKKTQLHLNAFVRKQVRRRRLHYPLPDLVKQHCCCSIHYSTPSSSPSDDDYERSRSFMKQETHPNFDRAQLNAVNLMPIMSPASENRQPDSAYVVIRERFRIRQ</sequence>
<name>A0A6A5TWJ5_9PLEO</name>
<evidence type="ECO:0000313" key="1">
    <source>
        <dbReference type="EMBL" id="KAF1956808.1"/>
    </source>
</evidence>
<dbReference type="Proteomes" id="UP000800035">
    <property type="component" value="Unassembled WGS sequence"/>
</dbReference>
<accession>A0A6A5TWJ5</accession>
<proteinExistence type="predicted"/>